<keyword evidence="2 8" id="KW-1003">Cell membrane</keyword>
<comment type="similarity">
    <text evidence="8">Belongs to the CN hydrolase family. Apolipoprotein N-acyltransferase subfamily.</text>
</comment>
<organism evidence="10 11">
    <name type="scientific">Aerophobetes bacterium</name>
    <dbReference type="NCBI Taxonomy" id="2030807"/>
    <lineage>
        <taxon>Bacteria</taxon>
        <taxon>Candidatus Aerophobota</taxon>
    </lineage>
</organism>
<dbReference type="InterPro" id="IPR003010">
    <property type="entry name" value="C-N_Hydrolase"/>
</dbReference>
<keyword evidence="4 8" id="KW-0812">Transmembrane</keyword>
<keyword evidence="7 8" id="KW-0012">Acyltransferase</keyword>
<dbReference type="GO" id="GO:0016410">
    <property type="term" value="F:N-acyltransferase activity"/>
    <property type="evidence" value="ECO:0007669"/>
    <property type="project" value="UniProtKB-UniRule"/>
</dbReference>
<evidence type="ECO:0000256" key="5">
    <source>
        <dbReference type="ARBA" id="ARBA00022989"/>
    </source>
</evidence>
<dbReference type="HAMAP" id="MF_01148">
    <property type="entry name" value="Lnt"/>
    <property type="match status" value="1"/>
</dbReference>
<dbReference type="InterPro" id="IPR004563">
    <property type="entry name" value="Apolipo_AcylTrfase"/>
</dbReference>
<accession>A0A2A4X791</accession>
<feature type="transmembrane region" description="Helical" evidence="8">
    <location>
        <begin position="163"/>
        <end position="187"/>
    </location>
</feature>
<comment type="subcellular location">
    <subcellularLocation>
        <location evidence="1 8">Cell membrane</location>
        <topology evidence="1 8">Multi-pass membrane protein</topology>
    </subcellularLocation>
</comment>
<evidence type="ECO:0000256" key="8">
    <source>
        <dbReference type="HAMAP-Rule" id="MF_01148"/>
    </source>
</evidence>
<dbReference type="SUPFAM" id="SSF56317">
    <property type="entry name" value="Carbon-nitrogen hydrolase"/>
    <property type="match status" value="1"/>
</dbReference>
<evidence type="ECO:0000256" key="1">
    <source>
        <dbReference type="ARBA" id="ARBA00004651"/>
    </source>
</evidence>
<feature type="transmembrane region" description="Helical" evidence="8">
    <location>
        <begin position="68"/>
        <end position="88"/>
    </location>
</feature>
<sequence>MYLVNTKNNLLVRAKVEVLNLLLFFLSLAIFVFARPYLSTFFCHCASFFGMGLFFYSIRHVELKKYRFLIGVAWFFCVQAALLNWLATPDYQGFYVYGLHSILCLLLAVQFGLLILFLPRQSVSWKQVFFLSSLWTLFEWSRLFFLCGFIWNPVGLTLTASVYTAQLAAFFGVYGLSWCVMFFNLVFYKSLMQKKLKNIGVWLLFCCIPIFVSFCYISVQKQVLAKQKGSSLKIALVQTAIYPAEKNLFMERKDQFVNPYVQWQRIGQTLQNKQQKSFDLIVLPEAAVSFSAKACVYTYDEAKKIVAGWASNPLDSRELLTYPYAQKEMQEGQIFWRVNNLFFAKMLALCFDSEVIIGLEESVWGGGGDSYASAFFIQKDKAVPMRYDKRVLLPVAEYLPGEILRSLALRYGMTGFFTHGNEAGVFEGKGRYFPTICYEECFGDKVRQGKKEGGNLLVNLSNDAWYPHSRLNYTHFDHGRVRSIENGVYQVRACNTGVTAALDPFGRVVGELKGVGGSCDNLRDALVVHIPSKHVNTLYARFGDAWIVAICLSILVFFLLNGLFKRKKT</sequence>
<evidence type="ECO:0000259" key="9">
    <source>
        <dbReference type="PROSITE" id="PS50263"/>
    </source>
</evidence>
<evidence type="ECO:0000256" key="7">
    <source>
        <dbReference type="ARBA" id="ARBA00023315"/>
    </source>
</evidence>
<evidence type="ECO:0000256" key="6">
    <source>
        <dbReference type="ARBA" id="ARBA00023136"/>
    </source>
</evidence>
<gene>
    <name evidence="8 10" type="primary">lnt</name>
    <name evidence="10" type="ORF">COB21_00650</name>
</gene>
<proteinExistence type="inferred from homology"/>
<feature type="transmembrane region" description="Helical" evidence="8">
    <location>
        <begin position="199"/>
        <end position="219"/>
    </location>
</feature>
<keyword evidence="5 8" id="KW-1133">Transmembrane helix</keyword>
<feature type="transmembrane region" description="Helical" evidence="8">
    <location>
        <begin position="94"/>
        <end position="116"/>
    </location>
</feature>
<comment type="catalytic activity">
    <reaction evidence="8">
        <text>N-terminal S-1,2-diacyl-sn-glyceryl-L-cysteinyl-[lipoprotein] + a glycerophospholipid = N-acyl-S-1,2-diacyl-sn-glyceryl-L-cysteinyl-[lipoprotein] + a 2-acyl-sn-glycero-3-phospholipid + H(+)</text>
        <dbReference type="Rhea" id="RHEA:48228"/>
        <dbReference type="Rhea" id="RHEA-COMP:14681"/>
        <dbReference type="Rhea" id="RHEA-COMP:14684"/>
        <dbReference type="ChEBI" id="CHEBI:15378"/>
        <dbReference type="ChEBI" id="CHEBI:136912"/>
        <dbReference type="ChEBI" id="CHEBI:140656"/>
        <dbReference type="ChEBI" id="CHEBI:140657"/>
        <dbReference type="ChEBI" id="CHEBI:140660"/>
        <dbReference type="EC" id="2.3.1.269"/>
    </reaction>
</comment>
<dbReference type="EC" id="2.3.1.269" evidence="8"/>
<comment type="function">
    <text evidence="8">Catalyzes the phospholipid dependent N-acylation of the N-terminal cysteine of apolipoprotein, the last step in lipoprotein maturation.</text>
</comment>
<feature type="transmembrane region" description="Helical" evidence="8">
    <location>
        <begin position="545"/>
        <end position="564"/>
    </location>
</feature>
<evidence type="ECO:0000313" key="11">
    <source>
        <dbReference type="Proteomes" id="UP000218775"/>
    </source>
</evidence>
<keyword evidence="6 8" id="KW-0472">Membrane</keyword>
<evidence type="ECO:0000256" key="3">
    <source>
        <dbReference type="ARBA" id="ARBA00022679"/>
    </source>
</evidence>
<dbReference type="PROSITE" id="PS50263">
    <property type="entry name" value="CN_HYDROLASE"/>
    <property type="match status" value="1"/>
</dbReference>
<feature type="transmembrane region" description="Helical" evidence="8">
    <location>
        <begin position="37"/>
        <end position="56"/>
    </location>
</feature>
<dbReference type="Pfam" id="PF00795">
    <property type="entry name" value="CN_hydrolase"/>
    <property type="match status" value="1"/>
</dbReference>
<evidence type="ECO:0000256" key="2">
    <source>
        <dbReference type="ARBA" id="ARBA00022475"/>
    </source>
</evidence>
<dbReference type="EMBL" id="NVUK01000006">
    <property type="protein sequence ID" value="PCI78376.1"/>
    <property type="molecule type" value="Genomic_DNA"/>
</dbReference>
<comment type="pathway">
    <text evidence="8">Protein modification; lipoprotein biosynthesis (N-acyl transfer).</text>
</comment>
<dbReference type="Pfam" id="PF20154">
    <property type="entry name" value="LNT_N"/>
    <property type="match status" value="1"/>
</dbReference>
<dbReference type="InterPro" id="IPR045378">
    <property type="entry name" value="LNT_N"/>
</dbReference>
<feature type="transmembrane region" description="Helical" evidence="8">
    <location>
        <begin position="12"/>
        <end position="31"/>
    </location>
</feature>
<keyword evidence="10" id="KW-0449">Lipoprotein</keyword>
<dbReference type="CDD" id="cd07571">
    <property type="entry name" value="ALP_N-acyl_transferase"/>
    <property type="match status" value="1"/>
</dbReference>
<evidence type="ECO:0000256" key="4">
    <source>
        <dbReference type="ARBA" id="ARBA00022692"/>
    </source>
</evidence>
<feature type="domain" description="CN hydrolase" evidence="9">
    <location>
        <begin position="232"/>
        <end position="532"/>
    </location>
</feature>
<dbReference type="Proteomes" id="UP000218775">
    <property type="component" value="Unassembled WGS sequence"/>
</dbReference>
<dbReference type="GO" id="GO:0042158">
    <property type="term" value="P:lipoprotein biosynthetic process"/>
    <property type="evidence" value="ECO:0007669"/>
    <property type="project" value="UniProtKB-UniRule"/>
</dbReference>
<dbReference type="Gene3D" id="3.60.110.10">
    <property type="entry name" value="Carbon-nitrogen hydrolase"/>
    <property type="match status" value="1"/>
</dbReference>
<feature type="transmembrane region" description="Helical" evidence="8">
    <location>
        <begin position="128"/>
        <end position="151"/>
    </location>
</feature>
<dbReference type="NCBIfam" id="TIGR00546">
    <property type="entry name" value="lnt"/>
    <property type="match status" value="1"/>
</dbReference>
<comment type="caution">
    <text evidence="10">The sequence shown here is derived from an EMBL/GenBank/DDBJ whole genome shotgun (WGS) entry which is preliminary data.</text>
</comment>
<reference evidence="11" key="1">
    <citation type="submission" date="2017-08" db="EMBL/GenBank/DDBJ databases">
        <title>A dynamic microbial community with high functional redundancy inhabits the cold, oxic subseafloor aquifer.</title>
        <authorList>
            <person name="Tully B.J."/>
            <person name="Wheat C.G."/>
            <person name="Glazer B.T."/>
            <person name="Huber J.A."/>
        </authorList>
    </citation>
    <scope>NUCLEOTIDE SEQUENCE [LARGE SCALE GENOMIC DNA]</scope>
</reference>
<dbReference type="GO" id="GO:0005886">
    <property type="term" value="C:plasma membrane"/>
    <property type="evidence" value="ECO:0007669"/>
    <property type="project" value="UniProtKB-SubCell"/>
</dbReference>
<name>A0A2A4X791_UNCAE</name>
<dbReference type="PANTHER" id="PTHR38686:SF1">
    <property type="entry name" value="APOLIPOPROTEIN N-ACYLTRANSFERASE"/>
    <property type="match status" value="1"/>
</dbReference>
<dbReference type="InterPro" id="IPR036526">
    <property type="entry name" value="C-N_Hydrolase_sf"/>
</dbReference>
<evidence type="ECO:0000313" key="10">
    <source>
        <dbReference type="EMBL" id="PCI78376.1"/>
    </source>
</evidence>
<dbReference type="PANTHER" id="PTHR38686">
    <property type="entry name" value="APOLIPOPROTEIN N-ACYLTRANSFERASE"/>
    <property type="match status" value="1"/>
</dbReference>
<dbReference type="UniPathway" id="UPA00666"/>
<protein>
    <recommendedName>
        <fullName evidence="8">Apolipoprotein N-acyltransferase</fullName>
        <shortName evidence="8">ALP N-acyltransferase</shortName>
        <ecNumber evidence="8">2.3.1.269</ecNumber>
    </recommendedName>
</protein>
<dbReference type="AlphaFoldDB" id="A0A2A4X791"/>
<keyword evidence="3 8" id="KW-0808">Transferase</keyword>